<dbReference type="RefSeq" id="WP_092866381.1">
    <property type="nucleotide sequence ID" value="NZ_FOQH01000032.1"/>
</dbReference>
<dbReference type="STRING" id="1114924.SAMN05216258_1325"/>
<name>A0A1I3Q9B8_9RHOB</name>
<evidence type="ECO:0000313" key="2">
    <source>
        <dbReference type="Proteomes" id="UP000199377"/>
    </source>
</evidence>
<organism evidence="1 2">
    <name type="scientific">Albimonas pacifica</name>
    <dbReference type="NCBI Taxonomy" id="1114924"/>
    <lineage>
        <taxon>Bacteria</taxon>
        <taxon>Pseudomonadati</taxon>
        <taxon>Pseudomonadota</taxon>
        <taxon>Alphaproteobacteria</taxon>
        <taxon>Rhodobacterales</taxon>
        <taxon>Paracoccaceae</taxon>
        <taxon>Albimonas</taxon>
    </lineage>
</organism>
<dbReference type="Pfam" id="PF14462">
    <property type="entry name" value="Prok-E2_E"/>
    <property type="match status" value="1"/>
</dbReference>
<sequence>MAMRRQFELPEEDRAFLDAYGCPWETVVDGSPWVLLHGFPTQDAGYNHDAVTAAIRIETGYPKAALDMVYFHPALARKDSRAIGATQATQALDGKVFQRWSRHYTAANPWVVGEHNLGTHILMIEDWLMREFEKCPTA</sequence>
<dbReference type="EMBL" id="FOQH01000032">
    <property type="protein sequence ID" value="SFJ30498.1"/>
    <property type="molecule type" value="Genomic_DNA"/>
</dbReference>
<protein>
    <submittedName>
        <fullName evidence="1">E2 family protein E</fullName>
    </submittedName>
</protein>
<reference evidence="1 2" key="1">
    <citation type="submission" date="2016-10" db="EMBL/GenBank/DDBJ databases">
        <authorList>
            <person name="de Groot N.N."/>
        </authorList>
    </citation>
    <scope>NUCLEOTIDE SEQUENCE [LARGE SCALE GENOMIC DNA]</scope>
    <source>
        <strain evidence="1 2">CGMCC 1.11030</strain>
    </source>
</reference>
<keyword evidence="2" id="KW-1185">Reference proteome</keyword>
<evidence type="ECO:0000313" key="1">
    <source>
        <dbReference type="EMBL" id="SFJ30498.1"/>
    </source>
</evidence>
<accession>A0A1I3Q9B8</accession>
<dbReference type="InterPro" id="IPR025701">
    <property type="entry name" value="UBQ-conjugat_E2_E"/>
</dbReference>
<dbReference type="Proteomes" id="UP000199377">
    <property type="component" value="Unassembled WGS sequence"/>
</dbReference>
<dbReference type="OrthoDB" id="512401at2"/>
<proteinExistence type="predicted"/>
<gene>
    <name evidence="1" type="ORF">SAMN05216258_1325</name>
</gene>
<dbReference type="AlphaFoldDB" id="A0A1I3Q9B8"/>